<evidence type="ECO:0000313" key="2">
    <source>
        <dbReference type="Proteomes" id="UP000241284"/>
    </source>
</evidence>
<dbReference type="SUPFAM" id="SSF141000">
    <property type="entry name" value="Glu-tRNAGln amidotransferase C subunit"/>
    <property type="match status" value="1"/>
</dbReference>
<comment type="caution">
    <text evidence="1">The sequence shown here is derived from an EMBL/GenBank/DDBJ whole genome shotgun (WGS) entry which is preliminary data.</text>
</comment>
<proteinExistence type="predicted"/>
<dbReference type="GO" id="GO:0016740">
    <property type="term" value="F:transferase activity"/>
    <property type="evidence" value="ECO:0007669"/>
    <property type="project" value="UniProtKB-KW"/>
</dbReference>
<protein>
    <submittedName>
        <fullName evidence="1">Aspartyl/glutamyl-tRNA(Asn/Gln) amidotransferase subunit C</fullName>
    </submittedName>
</protein>
<organism evidence="1 2">
    <name type="scientific">Candidatus Marsarchaeota G2 archaeon ECH_B_2</name>
    <dbReference type="NCBI Taxonomy" id="1978160"/>
    <lineage>
        <taxon>Archaea</taxon>
        <taxon>Candidatus Marsarchaeota</taxon>
        <taxon>Candidatus Marsarchaeota group 2</taxon>
    </lineage>
</organism>
<dbReference type="NCBIfam" id="TIGR00135">
    <property type="entry name" value="gatC"/>
    <property type="match status" value="1"/>
</dbReference>
<dbReference type="Pfam" id="PF02686">
    <property type="entry name" value="GatC"/>
    <property type="match status" value="1"/>
</dbReference>
<dbReference type="Gene3D" id="1.10.20.60">
    <property type="entry name" value="Glu-tRNAGln amidotransferase C subunit, N-terminal domain"/>
    <property type="match status" value="1"/>
</dbReference>
<dbReference type="Proteomes" id="UP000241284">
    <property type="component" value="Unassembled WGS sequence"/>
</dbReference>
<reference evidence="1 2" key="1">
    <citation type="submission" date="2017-04" db="EMBL/GenBank/DDBJ databases">
        <title>Novel microbial lineages endemic to geothermal iron-oxide mats fill important gaps in the evolutionary history of Archaea.</title>
        <authorList>
            <person name="Jay Z.J."/>
            <person name="Beam J.P."/>
            <person name="Dlakic M."/>
            <person name="Rusch D.B."/>
            <person name="Kozubal M.A."/>
            <person name="Inskeep W.P."/>
        </authorList>
    </citation>
    <scope>NUCLEOTIDE SEQUENCE [LARGE SCALE GENOMIC DNA]</scope>
    <source>
        <strain evidence="1">ECH_B_2</strain>
    </source>
</reference>
<dbReference type="EMBL" id="NEXH01000013">
    <property type="protein sequence ID" value="PSN95140.1"/>
    <property type="molecule type" value="Genomic_DNA"/>
</dbReference>
<dbReference type="InterPro" id="IPR003837">
    <property type="entry name" value="GatC"/>
</dbReference>
<keyword evidence="1" id="KW-0808">Transferase</keyword>
<dbReference type="AlphaFoldDB" id="A0A2R6B911"/>
<name>A0A2R6B911_9ARCH</name>
<gene>
    <name evidence="1" type="ORF">B9Q06_06750</name>
</gene>
<evidence type="ECO:0000313" key="1">
    <source>
        <dbReference type="EMBL" id="PSN95140.1"/>
    </source>
</evidence>
<dbReference type="InterPro" id="IPR036113">
    <property type="entry name" value="Asp/Glu-ADT_sf_sub_c"/>
</dbReference>
<sequence length="95" mass="10720">MVEENLDYLKVIELARQLRVGVTEEEAKIIAKDLSKVLEYVRRLGELDLEGYEPTYSVTPAKSVLRDDVAEENLPVEEVFVNAVGEKGFIKAPKI</sequence>
<dbReference type="GO" id="GO:0006450">
    <property type="term" value="P:regulation of translational fidelity"/>
    <property type="evidence" value="ECO:0007669"/>
    <property type="project" value="InterPro"/>
</dbReference>
<accession>A0A2R6B911</accession>